<evidence type="ECO:0000313" key="4">
    <source>
        <dbReference type="EMBL" id="GMM52480.1"/>
    </source>
</evidence>
<keyword evidence="1" id="KW-0143">Chaperone</keyword>
<evidence type="ECO:0000256" key="2">
    <source>
        <dbReference type="SAM" id="MobiDB-lite"/>
    </source>
</evidence>
<dbReference type="FunFam" id="2.60.260.20:FF:000015">
    <property type="entry name" value="Heat shock protein 40"/>
    <property type="match status" value="1"/>
</dbReference>
<dbReference type="GO" id="GO:0006413">
    <property type="term" value="P:translational initiation"/>
    <property type="evidence" value="ECO:0007669"/>
    <property type="project" value="TreeGrafter"/>
</dbReference>
<dbReference type="PROSITE" id="PS00636">
    <property type="entry name" value="DNAJ_1"/>
    <property type="match status" value="1"/>
</dbReference>
<dbReference type="CDD" id="cd10747">
    <property type="entry name" value="DnaJ_C"/>
    <property type="match status" value="1"/>
</dbReference>
<comment type="caution">
    <text evidence="4">The sequence shown here is derived from an EMBL/GenBank/DDBJ whole genome shotgun (WGS) entry which is preliminary data.</text>
</comment>
<dbReference type="InterPro" id="IPR002939">
    <property type="entry name" value="DnaJ_C"/>
</dbReference>
<dbReference type="PANTHER" id="PTHR24078:SF553">
    <property type="entry name" value="DNAJ HOMOLOG SUBFAMILY B MEMBER 5"/>
    <property type="match status" value="1"/>
</dbReference>
<dbReference type="SMART" id="SM00271">
    <property type="entry name" value="DnaJ"/>
    <property type="match status" value="1"/>
</dbReference>
<dbReference type="GO" id="GO:0051082">
    <property type="term" value="F:unfolded protein binding"/>
    <property type="evidence" value="ECO:0007669"/>
    <property type="project" value="InterPro"/>
</dbReference>
<dbReference type="Pfam" id="PF00226">
    <property type="entry name" value="DnaJ"/>
    <property type="match status" value="1"/>
</dbReference>
<dbReference type="Pfam" id="PF01556">
    <property type="entry name" value="DnaJ_C"/>
    <property type="match status" value="1"/>
</dbReference>
<dbReference type="EMBL" id="BTGC01000008">
    <property type="protein sequence ID" value="GMM52480.1"/>
    <property type="molecule type" value="Genomic_DNA"/>
</dbReference>
<accession>A0AAV5RLR4</accession>
<dbReference type="FunFam" id="2.60.260.20:FF:000013">
    <property type="entry name" value="DnaJ subfamily B member 11"/>
    <property type="match status" value="1"/>
</dbReference>
<protein>
    <submittedName>
        <fullName evidence="4">Type II HSP40 co-chaperone</fullName>
    </submittedName>
</protein>
<feature type="region of interest" description="Disordered" evidence="2">
    <location>
        <begin position="93"/>
        <end position="119"/>
    </location>
</feature>
<dbReference type="SUPFAM" id="SSF46565">
    <property type="entry name" value="Chaperone J-domain"/>
    <property type="match status" value="1"/>
</dbReference>
<dbReference type="Proteomes" id="UP001362899">
    <property type="component" value="Unassembled WGS sequence"/>
</dbReference>
<dbReference type="InterPro" id="IPR036869">
    <property type="entry name" value="J_dom_sf"/>
</dbReference>
<dbReference type="AlphaFoldDB" id="A0AAV5RLR4"/>
<gene>
    <name evidence="4" type="ORF">DASB73_034430</name>
</gene>
<evidence type="ECO:0000313" key="5">
    <source>
        <dbReference type="Proteomes" id="UP001362899"/>
    </source>
</evidence>
<name>A0AAV5RLR4_STABA</name>
<sequence>MVKDKKLYDTLGVSPTADDAELKKAYRKAALKYHPDKPTGDEEKFKDVGEAFEILSDKDKRAIYDEYGLEAARSGQVPMSGFPGGGAGAGGGGFGGFPGGGQSFGGGGPSFSFSSGGGGGGGHPFSTADAFNIFNAFGGMGGMGGMGGGAGGDDFAGMFGGAGGAGGNPFGAGRGQQRRPQKSSLPPKQIDLPVALKDLYTGTTKRLKINRRDANGQQDSNVVEINIKPGWKTGTKLTYAGKGDIAPDGTAQDVVFVIQEKPDSEMTREGDDLKIKLKLSLKEALTGFSRIIQTLDGKKLKVGQSRPVQPGQVITFPGRGMPITKSPNQHGDLKVELQVDFPTSITPEQRQFIEDNF</sequence>
<evidence type="ECO:0000256" key="1">
    <source>
        <dbReference type="ARBA" id="ARBA00023186"/>
    </source>
</evidence>
<dbReference type="GO" id="GO:0006457">
    <property type="term" value="P:protein folding"/>
    <property type="evidence" value="ECO:0007669"/>
    <property type="project" value="InterPro"/>
</dbReference>
<dbReference type="InterPro" id="IPR001623">
    <property type="entry name" value="DnaJ_domain"/>
</dbReference>
<dbReference type="Gene3D" id="2.60.260.20">
    <property type="entry name" value="Urease metallochaperone UreE, N-terminal domain"/>
    <property type="match status" value="2"/>
</dbReference>
<evidence type="ECO:0000259" key="3">
    <source>
        <dbReference type="PROSITE" id="PS50076"/>
    </source>
</evidence>
<dbReference type="SUPFAM" id="SSF49493">
    <property type="entry name" value="HSP40/DnaJ peptide-binding domain"/>
    <property type="match status" value="2"/>
</dbReference>
<reference evidence="4 5" key="1">
    <citation type="journal article" date="2023" name="Elife">
        <title>Identification of key yeast species and microbe-microbe interactions impacting larval growth of Drosophila in the wild.</title>
        <authorList>
            <person name="Mure A."/>
            <person name="Sugiura Y."/>
            <person name="Maeda R."/>
            <person name="Honda K."/>
            <person name="Sakurai N."/>
            <person name="Takahashi Y."/>
            <person name="Watada M."/>
            <person name="Katoh T."/>
            <person name="Gotoh A."/>
            <person name="Gotoh Y."/>
            <person name="Taniguchi I."/>
            <person name="Nakamura K."/>
            <person name="Hayashi T."/>
            <person name="Katayama T."/>
            <person name="Uemura T."/>
            <person name="Hattori Y."/>
        </authorList>
    </citation>
    <scope>NUCLEOTIDE SEQUENCE [LARGE SCALE GENOMIC DNA]</scope>
    <source>
        <strain evidence="4 5">SB-73</strain>
    </source>
</reference>
<dbReference type="GO" id="GO:0005829">
    <property type="term" value="C:cytosol"/>
    <property type="evidence" value="ECO:0007669"/>
    <property type="project" value="TreeGrafter"/>
</dbReference>
<dbReference type="InterPro" id="IPR008971">
    <property type="entry name" value="HSP40/DnaJ_pept-bd"/>
</dbReference>
<dbReference type="PANTHER" id="PTHR24078">
    <property type="entry name" value="DNAJ HOMOLOG SUBFAMILY C MEMBER"/>
    <property type="match status" value="1"/>
</dbReference>
<organism evidence="4 5">
    <name type="scientific">Starmerella bacillaris</name>
    <name type="common">Yeast</name>
    <name type="synonym">Candida zemplinina</name>
    <dbReference type="NCBI Taxonomy" id="1247836"/>
    <lineage>
        <taxon>Eukaryota</taxon>
        <taxon>Fungi</taxon>
        <taxon>Dikarya</taxon>
        <taxon>Ascomycota</taxon>
        <taxon>Saccharomycotina</taxon>
        <taxon>Dipodascomycetes</taxon>
        <taxon>Dipodascales</taxon>
        <taxon>Trichomonascaceae</taxon>
        <taxon>Starmerella</taxon>
    </lineage>
</organism>
<dbReference type="Gene3D" id="1.10.287.110">
    <property type="entry name" value="DnaJ domain"/>
    <property type="match status" value="1"/>
</dbReference>
<dbReference type="PROSITE" id="PS50076">
    <property type="entry name" value="DNAJ_2"/>
    <property type="match status" value="1"/>
</dbReference>
<proteinExistence type="predicted"/>
<dbReference type="InterPro" id="IPR051339">
    <property type="entry name" value="DnaJ_subfamily_B"/>
</dbReference>
<feature type="domain" description="J" evidence="3">
    <location>
        <begin position="6"/>
        <end position="68"/>
    </location>
</feature>
<dbReference type="GO" id="GO:0051087">
    <property type="term" value="F:protein-folding chaperone binding"/>
    <property type="evidence" value="ECO:0007669"/>
    <property type="project" value="TreeGrafter"/>
</dbReference>
<dbReference type="PRINTS" id="PR00625">
    <property type="entry name" value="JDOMAIN"/>
</dbReference>
<dbReference type="InterPro" id="IPR018253">
    <property type="entry name" value="DnaJ_domain_CS"/>
</dbReference>
<feature type="region of interest" description="Disordered" evidence="2">
    <location>
        <begin position="167"/>
        <end position="188"/>
    </location>
</feature>
<dbReference type="CDD" id="cd06257">
    <property type="entry name" value="DnaJ"/>
    <property type="match status" value="1"/>
</dbReference>
<keyword evidence="5" id="KW-1185">Reference proteome</keyword>